<evidence type="ECO:0000256" key="5">
    <source>
        <dbReference type="ARBA" id="ARBA00022989"/>
    </source>
</evidence>
<dbReference type="InterPro" id="IPR044851">
    <property type="entry name" value="Wax_synthase"/>
</dbReference>
<dbReference type="GO" id="GO:0006629">
    <property type="term" value="P:lipid metabolic process"/>
    <property type="evidence" value="ECO:0007669"/>
    <property type="project" value="UniProtKB-KW"/>
</dbReference>
<keyword evidence="8 11" id="KW-0012">Acyltransferase</keyword>
<feature type="transmembrane region" description="Helical" evidence="9">
    <location>
        <begin position="128"/>
        <end position="145"/>
    </location>
</feature>
<dbReference type="AlphaFoldDB" id="A0A2U1LGJ3"/>
<dbReference type="PANTHER" id="PTHR31595">
    <property type="entry name" value="LONG-CHAIN-ALCOHOL O-FATTY-ACYLTRANSFERASE 3-RELATED"/>
    <property type="match status" value="1"/>
</dbReference>
<keyword evidence="7 9" id="KW-0472">Membrane</keyword>
<keyword evidence="3 11" id="KW-0808">Transferase</keyword>
<comment type="subcellular location">
    <subcellularLocation>
        <location evidence="1">Membrane</location>
        <topology evidence="1">Multi-pass membrane protein</topology>
    </subcellularLocation>
</comment>
<dbReference type="PANTHER" id="PTHR31595:SF70">
    <property type="entry name" value="LONG-CHAIN-ALCOHOL O-FATTY-ACYLTRANSFERASE 3-RELATED"/>
    <property type="match status" value="1"/>
</dbReference>
<evidence type="ECO:0000256" key="7">
    <source>
        <dbReference type="ARBA" id="ARBA00023136"/>
    </source>
</evidence>
<dbReference type="Proteomes" id="UP000245207">
    <property type="component" value="Unassembled WGS sequence"/>
</dbReference>
<name>A0A2U1LGJ3_ARTAN</name>
<evidence type="ECO:0000256" key="1">
    <source>
        <dbReference type="ARBA" id="ARBA00004141"/>
    </source>
</evidence>
<gene>
    <name evidence="11" type="ORF">CTI12_AA492860</name>
</gene>
<evidence type="ECO:0000256" key="3">
    <source>
        <dbReference type="ARBA" id="ARBA00022679"/>
    </source>
</evidence>
<organism evidence="11 12">
    <name type="scientific">Artemisia annua</name>
    <name type="common">Sweet wormwood</name>
    <dbReference type="NCBI Taxonomy" id="35608"/>
    <lineage>
        <taxon>Eukaryota</taxon>
        <taxon>Viridiplantae</taxon>
        <taxon>Streptophyta</taxon>
        <taxon>Embryophyta</taxon>
        <taxon>Tracheophyta</taxon>
        <taxon>Spermatophyta</taxon>
        <taxon>Magnoliopsida</taxon>
        <taxon>eudicotyledons</taxon>
        <taxon>Gunneridae</taxon>
        <taxon>Pentapetalae</taxon>
        <taxon>asterids</taxon>
        <taxon>campanulids</taxon>
        <taxon>Asterales</taxon>
        <taxon>Asteraceae</taxon>
        <taxon>Asteroideae</taxon>
        <taxon>Anthemideae</taxon>
        <taxon>Artemisiinae</taxon>
        <taxon>Artemisia</taxon>
    </lineage>
</organism>
<dbReference type="EMBL" id="PKPP01009500">
    <property type="protein sequence ID" value="PWA48106.1"/>
    <property type="molecule type" value="Genomic_DNA"/>
</dbReference>
<evidence type="ECO:0000259" key="10">
    <source>
        <dbReference type="Pfam" id="PF13813"/>
    </source>
</evidence>
<feature type="transmembrane region" description="Helical" evidence="9">
    <location>
        <begin position="187"/>
        <end position="209"/>
    </location>
</feature>
<dbReference type="GO" id="GO:0008374">
    <property type="term" value="F:O-acyltransferase activity"/>
    <property type="evidence" value="ECO:0007669"/>
    <property type="project" value="InterPro"/>
</dbReference>
<evidence type="ECO:0000256" key="2">
    <source>
        <dbReference type="ARBA" id="ARBA00007282"/>
    </source>
</evidence>
<dbReference type="GO" id="GO:0016020">
    <property type="term" value="C:membrane"/>
    <property type="evidence" value="ECO:0007669"/>
    <property type="project" value="UniProtKB-SubCell"/>
</dbReference>
<feature type="transmembrane region" description="Helical" evidence="9">
    <location>
        <begin position="88"/>
        <end position="107"/>
    </location>
</feature>
<evidence type="ECO:0000313" key="11">
    <source>
        <dbReference type="EMBL" id="PWA48106.1"/>
    </source>
</evidence>
<accession>A0A2U1LGJ3</accession>
<comment type="similarity">
    <text evidence="2">Belongs to the wax synthase family.</text>
</comment>
<protein>
    <submittedName>
        <fullName evidence="11">Long-chain-alcohol O-fatty-acyltransferase</fullName>
    </submittedName>
</protein>
<keyword evidence="12" id="KW-1185">Reference proteome</keyword>
<evidence type="ECO:0000256" key="8">
    <source>
        <dbReference type="ARBA" id="ARBA00023315"/>
    </source>
</evidence>
<feature type="domain" description="Wax synthase" evidence="10">
    <location>
        <begin position="148"/>
        <end position="208"/>
    </location>
</feature>
<dbReference type="Pfam" id="PF13813">
    <property type="entry name" value="MBOAT_2"/>
    <property type="match status" value="1"/>
</dbReference>
<sequence length="235" mass="27710">MEFGEELKTFIQVWFLAILATCYCYLIPNRIISKLPRLLSVLPVIIIFSIVPIPLSTIYFTLITFLYLTWLANFKLLLYAFNRDPLAFTPPLPFFKFVSIALFPINYKETSAPLQLKSHRTNQSCLELAYAITALFVKIFTGFKFEIEPQFNEPYLATSLQDFWGRRWNLVVSSILRPIVYNPIREVMILVIGKLWSQMYAIFMTFMLLKWQSRRRLMVGSDYTGRCQGRLRWRL</sequence>
<evidence type="ECO:0000313" key="12">
    <source>
        <dbReference type="Proteomes" id="UP000245207"/>
    </source>
</evidence>
<feature type="transmembrane region" description="Helical" evidence="9">
    <location>
        <begin position="44"/>
        <end position="68"/>
    </location>
</feature>
<dbReference type="InterPro" id="IPR032805">
    <property type="entry name" value="Wax_synthase_dom"/>
</dbReference>
<dbReference type="STRING" id="35608.A0A2U1LGJ3"/>
<comment type="caution">
    <text evidence="11">The sequence shown here is derived from an EMBL/GenBank/DDBJ whole genome shotgun (WGS) entry which is preliminary data.</text>
</comment>
<reference evidence="11 12" key="1">
    <citation type="journal article" date="2018" name="Mol. Plant">
        <title>The genome of Artemisia annua provides insight into the evolution of Asteraceae family and artemisinin biosynthesis.</title>
        <authorList>
            <person name="Shen Q."/>
            <person name="Zhang L."/>
            <person name="Liao Z."/>
            <person name="Wang S."/>
            <person name="Yan T."/>
            <person name="Shi P."/>
            <person name="Liu M."/>
            <person name="Fu X."/>
            <person name="Pan Q."/>
            <person name="Wang Y."/>
            <person name="Lv Z."/>
            <person name="Lu X."/>
            <person name="Zhang F."/>
            <person name="Jiang W."/>
            <person name="Ma Y."/>
            <person name="Chen M."/>
            <person name="Hao X."/>
            <person name="Li L."/>
            <person name="Tang Y."/>
            <person name="Lv G."/>
            <person name="Zhou Y."/>
            <person name="Sun X."/>
            <person name="Brodelius P.E."/>
            <person name="Rose J.K.C."/>
            <person name="Tang K."/>
        </authorList>
    </citation>
    <scope>NUCLEOTIDE SEQUENCE [LARGE SCALE GENOMIC DNA]</scope>
    <source>
        <strain evidence="12">cv. Huhao1</strain>
        <tissue evidence="11">Leaf</tissue>
    </source>
</reference>
<evidence type="ECO:0000256" key="6">
    <source>
        <dbReference type="ARBA" id="ARBA00023098"/>
    </source>
</evidence>
<feature type="transmembrane region" description="Helical" evidence="9">
    <location>
        <begin position="12"/>
        <end position="32"/>
    </location>
</feature>
<proteinExistence type="inferred from homology"/>
<evidence type="ECO:0000256" key="9">
    <source>
        <dbReference type="SAM" id="Phobius"/>
    </source>
</evidence>
<evidence type="ECO:0000256" key="4">
    <source>
        <dbReference type="ARBA" id="ARBA00022692"/>
    </source>
</evidence>
<keyword evidence="5 9" id="KW-1133">Transmembrane helix</keyword>
<keyword evidence="4 9" id="KW-0812">Transmembrane</keyword>
<keyword evidence="6" id="KW-0443">Lipid metabolism</keyword>
<dbReference type="OrthoDB" id="1077582at2759"/>